<dbReference type="Pfam" id="PF25072">
    <property type="entry name" value="DUF7796"/>
    <property type="match status" value="1"/>
</dbReference>
<sequence length="247" mass="28916">MMRVALCLSGQARGVDKTWDGFLKYIINPTNCDIFISFANDTSLTNFGNVEEWTFTELEFIKDPSLEYLYSIARGKTEYIRHLGQMGQECSNLAVLRQFYYINRANNMKIEYEKKNEFVYDWVIRSRADIIINSGIGDLSKLDNNYVYSPDTNTHDGLNDMFAFGSSKNMDIYSDRIGEIKKIESPPFPFYNPHVELKYILDKNNIPLRFISLDVEKELSWRGEKSINVFKYYGEHGEHIIRERLNE</sequence>
<dbReference type="PANTHER" id="PTHR35112">
    <property type="entry name" value="OS08G0360500 PROTEIN"/>
    <property type="match status" value="1"/>
</dbReference>
<accession>A0A6H1ZIS3</accession>
<dbReference type="PANTHER" id="PTHR35112:SF1">
    <property type="entry name" value="RING_FYVE_PHD ZINC FINGER SUPERFAMILY PROTEIN"/>
    <property type="match status" value="1"/>
</dbReference>
<name>A0A6H1ZIS3_9ZZZZ</name>
<dbReference type="EMBL" id="MT144059">
    <property type="protein sequence ID" value="QJA47826.1"/>
    <property type="molecule type" value="Genomic_DNA"/>
</dbReference>
<evidence type="ECO:0000259" key="1">
    <source>
        <dbReference type="Pfam" id="PF25072"/>
    </source>
</evidence>
<gene>
    <name evidence="2" type="ORF">TM448A00747_0016</name>
</gene>
<evidence type="ECO:0000313" key="2">
    <source>
        <dbReference type="EMBL" id="QJA47826.1"/>
    </source>
</evidence>
<protein>
    <recommendedName>
        <fullName evidence="1">DUF7796 domain-containing protein</fullName>
    </recommendedName>
</protein>
<reference evidence="2" key="1">
    <citation type="submission" date="2020-03" db="EMBL/GenBank/DDBJ databases">
        <title>The deep terrestrial virosphere.</title>
        <authorList>
            <person name="Holmfeldt K."/>
            <person name="Nilsson E."/>
            <person name="Simone D."/>
            <person name="Lopez-Fernandez M."/>
            <person name="Wu X."/>
            <person name="de Brujin I."/>
            <person name="Lundin D."/>
            <person name="Andersson A."/>
            <person name="Bertilsson S."/>
            <person name="Dopson M."/>
        </authorList>
    </citation>
    <scope>NUCLEOTIDE SEQUENCE</scope>
    <source>
        <strain evidence="2">TM448A00747</strain>
    </source>
</reference>
<dbReference type="InterPro" id="IPR056698">
    <property type="entry name" value="DUF7796"/>
</dbReference>
<proteinExistence type="predicted"/>
<dbReference type="AlphaFoldDB" id="A0A6H1ZIS3"/>
<feature type="domain" description="DUF7796" evidence="1">
    <location>
        <begin position="2"/>
        <end position="208"/>
    </location>
</feature>
<organism evidence="2">
    <name type="scientific">viral metagenome</name>
    <dbReference type="NCBI Taxonomy" id="1070528"/>
    <lineage>
        <taxon>unclassified sequences</taxon>
        <taxon>metagenomes</taxon>
        <taxon>organismal metagenomes</taxon>
    </lineage>
</organism>